<dbReference type="AlphaFoldDB" id="A0A238VJZ3"/>
<evidence type="ECO:0000313" key="2">
    <source>
        <dbReference type="EMBL" id="SNR34494.1"/>
    </source>
</evidence>
<keyword evidence="3" id="KW-1185">Reference proteome</keyword>
<feature type="domain" description="Uncharacterized protein TP-0789" evidence="1">
    <location>
        <begin position="72"/>
        <end position="254"/>
    </location>
</feature>
<name>A0A238VJZ3_9FLAO</name>
<accession>A0A238VJZ3</accession>
<dbReference type="EMBL" id="FZNX01000001">
    <property type="protein sequence ID" value="SNR34494.1"/>
    <property type="molecule type" value="Genomic_DNA"/>
</dbReference>
<dbReference type="OrthoDB" id="9803781at2"/>
<evidence type="ECO:0000313" key="3">
    <source>
        <dbReference type="Proteomes" id="UP000198412"/>
    </source>
</evidence>
<gene>
    <name evidence="2" type="ORF">SAMN04488111_0599</name>
</gene>
<dbReference type="Proteomes" id="UP000198412">
    <property type="component" value="Unassembled WGS sequence"/>
</dbReference>
<protein>
    <recommendedName>
        <fullName evidence="1">Uncharacterized protein TP-0789 domain-containing protein</fullName>
    </recommendedName>
</protein>
<dbReference type="InterPro" id="IPR033399">
    <property type="entry name" value="TP_0789-like"/>
</dbReference>
<reference evidence="3" key="1">
    <citation type="submission" date="2017-06" db="EMBL/GenBank/DDBJ databases">
        <authorList>
            <person name="Varghese N."/>
            <person name="Submissions S."/>
        </authorList>
    </citation>
    <scope>NUCLEOTIDE SEQUENCE [LARGE SCALE GENOMIC DNA]</scope>
    <source>
        <strain evidence="3">DSM 27993</strain>
    </source>
</reference>
<dbReference type="Pfam" id="PF17131">
    <property type="entry name" value="LolA_like"/>
    <property type="match status" value="1"/>
</dbReference>
<sequence length="256" mass="29687">MKNRCSLKIYLGIVLIMIPLLEIQSQQSLSAKKVVKIADENMRGKTSEADITIKIIRPTWSREMNMKAWSKGDDYSMILIKSPAKEKGTVFLKRIKEVWNWIPSIERNIKLPPSMMSQSWMGTDFTNDDLVKEASSVADYNHKHLGKESILEKECYKIEMIPKPSAAIVWEKVIVWIDVKDFLQLKAEFYDEDGELVNIMNSGEVKEIGGRKITSKIEMIPIDKEGNSTWIIYNDIIFDKEIDDNFFTTRRMKQIQ</sequence>
<organism evidence="2 3">
    <name type="scientific">Lutibacter flavus</name>
    <dbReference type="NCBI Taxonomy" id="691689"/>
    <lineage>
        <taxon>Bacteria</taxon>
        <taxon>Pseudomonadati</taxon>
        <taxon>Bacteroidota</taxon>
        <taxon>Flavobacteriia</taxon>
        <taxon>Flavobacteriales</taxon>
        <taxon>Flavobacteriaceae</taxon>
        <taxon>Lutibacter</taxon>
    </lineage>
</organism>
<dbReference type="Gene3D" id="2.50.20.10">
    <property type="entry name" value="Lipoprotein localisation LolA/LolB/LppX"/>
    <property type="match status" value="1"/>
</dbReference>
<dbReference type="CDD" id="cd16329">
    <property type="entry name" value="LolA_like"/>
    <property type="match status" value="1"/>
</dbReference>
<proteinExistence type="predicted"/>
<dbReference type="RefSeq" id="WP_089376930.1">
    <property type="nucleotide sequence ID" value="NZ_FZNX01000001.1"/>
</dbReference>
<evidence type="ECO:0000259" key="1">
    <source>
        <dbReference type="Pfam" id="PF17131"/>
    </source>
</evidence>